<dbReference type="InterPro" id="IPR046455">
    <property type="entry name" value="Sec7/BIG1-like_C"/>
</dbReference>
<feature type="domain" description="SEC7" evidence="9">
    <location>
        <begin position="668"/>
        <end position="857"/>
    </location>
</feature>
<dbReference type="InterPro" id="IPR016024">
    <property type="entry name" value="ARM-type_fold"/>
</dbReference>
<feature type="compositionally biased region" description="Polar residues" evidence="8">
    <location>
        <begin position="396"/>
        <end position="411"/>
    </location>
</feature>
<evidence type="ECO:0000256" key="1">
    <source>
        <dbReference type="ARBA" id="ARBA00004370"/>
    </source>
</evidence>
<dbReference type="PROSITE" id="PS50190">
    <property type="entry name" value="SEC7"/>
    <property type="match status" value="1"/>
</dbReference>
<evidence type="ECO:0000256" key="6">
    <source>
        <dbReference type="ARBA" id="ARBA00022927"/>
    </source>
</evidence>
<dbReference type="Pfam" id="PF12783">
    <property type="entry name" value="Sec7-like_HUS"/>
    <property type="match status" value="1"/>
</dbReference>
<name>A0ABQ9D473_9PASS</name>
<dbReference type="Pfam" id="PF20252">
    <property type="entry name" value="BIG2_C"/>
    <property type="match status" value="1"/>
</dbReference>
<feature type="compositionally biased region" description="Basic and acidic residues" evidence="8">
    <location>
        <begin position="259"/>
        <end position="279"/>
    </location>
</feature>
<dbReference type="Gene3D" id="1.25.10.10">
    <property type="entry name" value="Leucine-rich Repeat Variant"/>
    <property type="match status" value="1"/>
</dbReference>
<sequence length="1824" mass="205835">MYEGKKTKNMFLTRALEKILADKEVKKAHHSQLRKACEVALVTVYQMSIKACEKPVIKLVWTNSKENTPISQFVNDNNITKVFGKYKDIEEDQNTLFTFLQFMEAEEVFYRGTKSPPHGEAKSGSSTLPPVKSKTSFIEADKYFLPFELACQSRCPRIVSTSLDCLQKLIAYGHLTGNAPDSTAPGKKLIDRIIETICGCFQGPQTDEGVQLQIIKLQEAKQMEKERHRQQHHLQQSPLSHHEPESPRLRHIPAQTDQLSKEHERELDHSTNDVDKNLQEDTEAENGSDISSAENEQTEADQATAAENLSKADGGTYDGESSECEEKAQEIVESIVQEMVNIVVGDVEGTAESAGGDGTIVTLEDGSDSENIQANGIPGTPISVAYTPSLPDDRLSVSSNDTQESGNSSGPTPGAKFSHILQKDAFLVFRSLCKLSMKPLSDGPPDPKSHELRSKILSLQLLLSILQNAGPVFRTNEMFINAIKQYLCVALSKNGVSSVPEVFELSLSIFLTLLSNFKTHLKMQIEVDNIILFTDAQSVVDIYVNYDCDLNAANIFERLVNDLSKIAQGRGSQELGMSNVQELSLRKKGLECLVSILKCMVEWSKDQYVNPNSQTTLGQEKPTEQDSNETKHPETINRYGSLNSLDSTASSGIGSYSTQMSGTDNPEQFEVLKQQKEIIEQGIDLFNKKPKRGIQYLQEQGMLGTTPEDIAQFLHQEERLDSTQVGEFLGDNDKFNKEVMYAYVDQHDFSGKDFVSALRMFLEGFRLPGEAQKIDRLMEKFAARYLECNQGQTLFASADTAYVLAYSIIMLTTDLHSPQVKNKMTKEQYIKMNRGINDSKDLPEEYLSAIYNEIAGKKISMKETKELTIPTKSSKQSVASEKQRRLLYNLEMEQMAKTAKALMEAVSHVQAPFTSATHLEHVRPMFKLAWTPFLAAFSVGLQDCDDTEVASLCLEGIRCAIRIACIFNIQLERDAYVQALARFTLLTVSSGITEMKQKNIDTIKTLITVAHTDGNYLGNSWHEILKCISQLELAQLIGTGVKPRYISGTVRGREGSFTGTKDQAPDEFVGLGLVGGNVDWKQIASIQESIGETSSQSVVVAVDRIFTGSTRLDGNAIVDFVRWLCAVSMDELLSATHPRMFSLQKIVEISYYNMGRIRLQWSRIWEVIGDHFNKVGCNPNEDVAIFAVDSLRQLSMKFLEKGELANFRFQKDFLRPFEHIMKRNRSPTIRDMVVRCIAQMVNSQAANIRSGWKNIFSVFHLAASDQDESIVELAFQTTGHIVTIVFEKHFPATIDSFQDAVKCLSEFACNAAFPDTSMEAIRLIRHCAKYVSDRPQAFKEYTSDDMNVAPEDRVWVRGWFPILFELSCIINRCKLDVRTRGLTVMFEIMKTYGHTYEKHWWQDLFRIVFRIFDNMKLPEQQTEKAEWMTTTCNHALYAICDVFTQYLEVLSDVLLDDIFAQLYWCVQQDNEQLARSGTNCLENVVILNGEKFTLEIWDKTCTCMLDIFKTTIPHALLTWRPVGGEFGSGSPSDAKEKLDTISQKSVDIHDSIQPRSSDGRPYQPSTGATVGEETSKTRPTAKFPEQKLFAALLIKCVVQLELIQTIDNIVFFPATSKKEDAENLAAAQRDAVDFDVHVDTQDQGMYRFLTSQQLFKLLDCLLESHRFAKAFNSNNEQRTALWKAGFKGKSKPNLLKQETSSLACGLRILFRMYMDESRTSAWEEVQQRLLNVCSEALSYFLTLTSESHREAWTNLLLLFLTKVLKISDERFKAHASFYYPLLCEIMQFDLIPELRAVLRRFFLRIGVVFQISQPPEQESAISKH</sequence>
<evidence type="ECO:0000256" key="7">
    <source>
        <dbReference type="ARBA" id="ARBA00023136"/>
    </source>
</evidence>
<reference evidence="10" key="1">
    <citation type="submission" date="2019-10" db="EMBL/GenBank/DDBJ databases">
        <authorList>
            <person name="Soares A.E.R."/>
            <person name="Aleixo A."/>
            <person name="Schneider P."/>
            <person name="Miyaki C.Y."/>
            <person name="Schneider M.P."/>
            <person name="Mello C."/>
            <person name="Vasconcelos A.T.R."/>
        </authorList>
    </citation>
    <scope>NUCLEOTIDE SEQUENCE</scope>
    <source>
        <tissue evidence="10">Muscle</tissue>
    </source>
</reference>
<dbReference type="Proteomes" id="UP001145742">
    <property type="component" value="Unassembled WGS sequence"/>
</dbReference>
<keyword evidence="4" id="KW-0813">Transport</keyword>
<dbReference type="InterPro" id="IPR035999">
    <property type="entry name" value="Sec7_dom_sf"/>
</dbReference>
<feature type="compositionally biased region" description="Basic and acidic residues" evidence="8">
    <location>
        <begin position="621"/>
        <end position="635"/>
    </location>
</feature>
<evidence type="ECO:0000256" key="4">
    <source>
        <dbReference type="ARBA" id="ARBA00022448"/>
    </source>
</evidence>
<dbReference type="Gene3D" id="1.10.220.20">
    <property type="match status" value="1"/>
</dbReference>
<keyword evidence="6" id="KW-0653">Protein transport</keyword>
<dbReference type="InterPro" id="IPR000904">
    <property type="entry name" value="Sec7_dom"/>
</dbReference>
<feature type="region of interest" description="Disordered" evidence="8">
    <location>
        <begin position="221"/>
        <end position="327"/>
    </location>
</feature>
<feature type="region of interest" description="Disordered" evidence="8">
    <location>
        <begin position="611"/>
        <end position="644"/>
    </location>
</feature>
<dbReference type="Gene3D" id="1.10.1000.11">
    <property type="entry name" value="Arf Nucleotide-binding Site Opener,domain 2"/>
    <property type="match status" value="1"/>
</dbReference>
<dbReference type="SUPFAM" id="SSF48371">
    <property type="entry name" value="ARM repeat"/>
    <property type="match status" value="1"/>
</dbReference>
<dbReference type="Pfam" id="PF09324">
    <property type="entry name" value="Sec7-like_HDS"/>
    <property type="match status" value="1"/>
</dbReference>
<evidence type="ECO:0000256" key="5">
    <source>
        <dbReference type="ARBA" id="ARBA00022490"/>
    </source>
</evidence>
<dbReference type="InterPro" id="IPR015403">
    <property type="entry name" value="Mon2/Sec7/BIG1-like_HDS"/>
</dbReference>
<evidence type="ECO:0000259" key="9">
    <source>
        <dbReference type="PROSITE" id="PS50190"/>
    </source>
</evidence>
<dbReference type="Pfam" id="PF01369">
    <property type="entry name" value="Sec7"/>
    <property type="match status" value="1"/>
</dbReference>
<gene>
    <name evidence="10" type="primary">ARFGEF1</name>
    <name evidence="10" type="ORF">WISP_99673</name>
</gene>
<dbReference type="SUPFAM" id="SSF48425">
    <property type="entry name" value="Sec7 domain"/>
    <property type="match status" value="1"/>
</dbReference>
<dbReference type="CDD" id="cd00171">
    <property type="entry name" value="Sec7"/>
    <property type="match status" value="1"/>
</dbReference>
<feature type="region of interest" description="Disordered" evidence="8">
    <location>
        <begin position="1549"/>
        <end position="1579"/>
    </location>
</feature>
<dbReference type="EMBL" id="WHWB01034270">
    <property type="protein sequence ID" value="KAJ7411972.1"/>
    <property type="molecule type" value="Genomic_DNA"/>
</dbReference>
<evidence type="ECO:0000313" key="10">
    <source>
        <dbReference type="EMBL" id="KAJ7411972.1"/>
    </source>
</evidence>
<dbReference type="SMART" id="SM00222">
    <property type="entry name" value="Sec7"/>
    <property type="match status" value="1"/>
</dbReference>
<organism evidence="10 11">
    <name type="scientific">Willisornis vidua</name>
    <name type="common">Xingu scale-backed antbird</name>
    <dbReference type="NCBI Taxonomy" id="1566151"/>
    <lineage>
        <taxon>Eukaryota</taxon>
        <taxon>Metazoa</taxon>
        <taxon>Chordata</taxon>
        <taxon>Craniata</taxon>
        <taxon>Vertebrata</taxon>
        <taxon>Euteleostomi</taxon>
        <taxon>Archelosauria</taxon>
        <taxon>Archosauria</taxon>
        <taxon>Dinosauria</taxon>
        <taxon>Saurischia</taxon>
        <taxon>Theropoda</taxon>
        <taxon>Coelurosauria</taxon>
        <taxon>Aves</taxon>
        <taxon>Neognathae</taxon>
        <taxon>Neoaves</taxon>
        <taxon>Telluraves</taxon>
        <taxon>Australaves</taxon>
        <taxon>Passeriformes</taxon>
        <taxon>Thamnophilidae</taxon>
        <taxon>Willisornis</taxon>
    </lineage>
</organism>
<proteinExistence type="predicted"/>
<protein>
    <submittedName>
        <fullName evidence="10">Brefeldin A-inhibited guanine nucleotide-exchange protein 1 isoform X1</fullName>
    </submittedName>
</protein>
<dbReference type="InterPro" id="IPR032691">
    <property type="entry name" value="Mon2/Sec7/BIG1-like_HUS"/>
</dbReference>
<keyword evidence="5" id="KW-0963">Cytoplasm</keyword>
<dbReference type="InterPro" id="IPR032629">
    <property type="entry name" value="DCB_dom"/>
</dbReference>
<keyword evidence="11" id="KW-1185">Reference proteome</keyword>
<keyword evidence="7" id="KW-0472">Membrane</keyword>
<dbReference type="InterPro" id="IPR023394">
    <property type="entry name" value="Sec7_C_sf"/>
</dbReference>
<comment type="caution">
    <text evidence="10">The sequence shown here is derived from an EMBL/GenBank/DDBJ whole genome shotgun (WGS) entry which is preliminary data.</text>
</comment>
<comment type="subcellular location">
    <subcellularLocation>
        <location evidence="2">Cytoplasm</location>
    </subcellularLocation>
    <subcellularLocation>
        <location evidence="3">Golgi apparatus</location>
        <location evidence="3">trans-Golgi network</location>
    </subcellularLocation>
    <subcellularLocation>
        <location evidence="1">Membrane</location>
    </subcellularLocation>
</comment>
<dbReference type="PANTHER" id="PTHR10663:SF137">
    <property type="entry name" value="BREFELDIN A-INHIBITED GUANINE NUCLEOTIDE-EXCHANGE PROTEIN 1"/>
    <property type="match status" value="1"/>
</dbReference>
<feature type="region of interest" description="Disordered" evidence="8">
    <location>
        <begin position="349"/>
        <end position="415"/>
    </location>
</feature>
<evidence type="ECO:0000256" key="8">
    <source>
        <dbReference type="SAM" id="MobiDB-lite"/>
    </source>
</evidence>
<accession>A0ABQ9D473</accession>
<dbReference type="PANTHER" id="PTHR10663">
    <property type="entry name" value="GUANYL-NUCLEOTIDE EXCHANGE FACTOR"/>
    <property type="match status" value="1"/>
</dbReference>
<evidence type="ECO:0000256" key="3">
    <source>
        <dbReference type="ARBA" id="ARBA00004601"/>
    </source>
</evidence>
<dbReference type="Pfam" id="PF16213">
    <property type="entry name" value="DCB"/>
    <property type="match status" value="1"/>
</dbReference>
<dbReference type="InterPro" id="IPR011989">
    <property type="entry name" value="ARM-like"/>
</dbReference>
<evidence type="ECO:0000256" key="2">
    <source>
        <dbReference type="ARBA" id="ARBA00004496"/>
    </source>
</evidence>
<evidence type="ECO:0000313" key="11">
    <source>
        <dbReference type="Proteomes" id="UP001145742"/>
    </source>
</evidence>